<dbReference type="EMBL" id="BMAW01092542">
    <property type="protein sequence ID" value="GFS55295.1"/>
    <property type="molecule type" value="Genomic_DNA"/>
</dbReference>
<dbReference type="AlphaFoldDB" id="A0A8X6IQ19"/>
<evidence type="ECO:0000313" key="1">
    <source>
        <dbReference type="EMBL" id="GFS55295.1"/>
    </source>
</evidence>
<dbReference type="Proteomes" id="UP000887013">
    <property type="component" value="Unassembled WGS sequence"/>
</dbReference>
<accession>A0A8X6IQ19</accession>
<proteinExistence type="predicted"/>
<protein>
    <submittedName>
        <fullName evidence="1">Uncharacterized protein</fullName>
    </submittedName>
</protein>
<sequence>MMKRGLRTTLHRINVNSLKPKNFKETSLNTKASLEIEGIMNFLLPLVILFSLDSIIFGSENPDMKGSCLKTLFPFPMDQDLTKNRNGRPGAPTSDIPGRPIPICIHFGCEELEVEDCSIPPGAQCCKGFSYDSRSDHELDPFSAYVLTKVKLLSEKRDGFVQLDKSISKIFLPNPKFYLTL</sequence>
<gene>
    <name evidence="1" type="ORF">NPIL_80531</name>
</gene>
<reference evidence="1" key="1">
    <citation type="submission" date="2020-08" db="EMBL/GenBank/DDBJ databases">
        <title>Multicomponent nature underlies the extraordinary mechanical properties of spider dragline silk.</title>
        <authorList>
            <person name="Kono N."/>
            <person name="Nakamura H."/>
            <person name="Mori M."/>
            <person name="Yoshida Y."/>
            <person name="Ohtoshi R."/>
            <person name="Malay A.D."/>
            <person name="Moran D.A.P."/>
            <person name="Tomita M."/>
            <person name="Numata K."/>
            <person name="Arakawa K."/>
        </authorList>
    </citation>
    <scope>NUCLEOTIDE SEQUENCE</scope>
</reference>
<comment type="caution">
    <text evidence="1">The sequence shown here is derived from an EMBL/GenBank/DDBJ whole genome shotgun (WGS) entry which is preliminary data.</text>
</comment>
<evidence type="ECO:0000313" key="2">
    <source>
        <dbReference type="Proteomes" id="UP000887013"/>
    </source>
</evidence>
<organism evidence="1 2">
    <name type="scientific">Nephila pilipes</name>
    <name type="common">Giant wood spider</name>
    <name type="synonym">Nephila maculata</name>
    <dbReference type="NCBI Taxonomy" id="299642"/>
    <lineage>
        <taxon>Eukaryota</taxon>
        <taxon>Metazoa</taxon>
        <taxon>Ecdysozoa</taxon>
        <taxon>Arthropoda</taxon>
        <taxon>Chelicerata</taxon>
        <taxon>Arachnida</taxon>
        <taxon>Araneae</taxon>
        <taxon>Araneomorphae</taxon>
        <taxon>Entelegynae</taxon>
        <taxon>Araneoidea</taxon>
        <taxon>Nephilidae</taxon>
        <taxon>Nephila</taxon>
    </lineage>
</organism>
<keyword evidence="2" id="KW-1185">Reference proteome</keyword>
<name>A0A8X6IQ19_NEPPI</name>